<dbReference type="PANTHER" id="PTHR44489">
    <property type="match status" value="1"/>
</dbReference>
<protein>
    <submittedName>
        <fullName evidence="1">Uncharacterized protein</fullName>
    </submittedName>
</protein>
<reference evidence="1 2" key="1">
    <citation type="submission" date="2019-11" db="EMBL/GenBank/DDBJ databases">
        <title>Whole genome sequence of Oryza granulata.</title>
        <authorList>
            <person name="Li W."/>
        </authorList>
    </citation>
    <scope>NUCLEOTIDE SEQUENCE [LARGE SCALE GENOMIC DNA]</scope>
    <source>
        <strain evidence="2">cv. Menghai</strain>
        <tissue evidence="1">Leaf</tissue>
    </source>
</reference>
<evidence type="ECO:0000313" key="2">
    <source>
        <dbReference type="Proteomes" id="UP000479710"/>
    </source>
</evidence>
<dbReference type="InterPro" id="IPR044715">
    <property type="entry name" value="WDR86-like"/>
</dbReference>
<gene>
    <name evidence="1" type="ORF">E2562_009903</name>
</gene>
<accession>A0A6G1BVT4</accession>
<keyword evidence="2" id="KW-1185">Reference proteome</keyword>
<dbReference type="OrthoDB" id="1670375at2759"/>
<name>A0A6G1BVT4_9ORYZ</name>
<organism evidence="1 2">
    <name type="scientific">Oryza meyeriana var. granulata</name>
    <dbReference type="NCBI Taxonomy" id="110450"/>
    <lineage>
        <taxon>Eukaryota</taxon>
        <taxon>Viridiplantae</taxon>
        <taxon>Streptophyta</taxon>
        <taxon>Embryophyta</taxon>
        <taxon>Tracheophyta</taxon>
        <taxon>Spermatophyta</taxon>
        <taxon>Magnoliopsida</taxon>
        <taxon>Liliopsida</taxon>
        <taxon>Poales</taxon>
        <taxon>Poaceae</taxon>
        <taxon>BOP clade</taxon>
        <taxon>Oryzoideae</taxon>
        <taxon>Oryzeae</taxon>
        <taxon>Oryzinae</taxon>
        <taxon>Oryza</taxon>
        <taxon>Oryza meyeriana</taxon>
    </lineage>
</organism>
<proteinExistence type="predicted"/>
<dbReference type="EMBL" id="SPHZ02000011">
    <property type="protein sequence ID" value="KAF0891493.1"/>
    <property type="molecule type" value="Genomic_DNA"/>
</dbReference>
<sequence length="76" mass="8362">MRLYSGSMDHTIRVRAATETGSLAVTYTHNEDHGALALAGIQDAQLKPILLCSTNGNAVHLYELPSFADRDWSLYI</sequence>
<comment type="caution">
    <text evidence="1">The sequence shown here is derived from an EMBL/GenBank/DDBJ whole genome shotgun (WGS) entry which is preliminary data.</text>
</comment>
<dbReference type="AlphaFoldDB" id="A0A6G1BVT4"/>
<evidence type="ECO:0000313" key="1">
    <source>
        <dbReference type="EMBL" id="KAF0891493.1"/>
    </source>
</evidence>
<dbReference type="Proteomes" id="UP000479710">
    <property type="component" value="Unassembled WGS sequence"/>
</dbReference>
<dbReference type="PANTHER" id="PTHR44489:SF1">
    <property type="entry name" value="ZINC FINGER CCCH DOMAIN-CONTAINING PROTEIN 63"/>
    <property type="match status" value="1"/>
</dbReference>